<keyword evidence="3" id="KW-0547">Nucleotide-binding</keyword>
<dbReference type="GO" id="GO:0055085">
    <property type="term" value="P:transmembrane transport"/>
    <property type="evidence" value="ECO:0007669"/>
    <property type="project" value="UniProtKB-ARBA"/>
</dbReference>
<dbReference type="eggNOG" id="COG4172">
    <property type="taxonomic scope" value="Bacteria"/>
</dbReference>
<evidence type="ECO:0000256" key="3">
    <source>
        <dbReference type="ARBA" id="ARBA00022741"/>
    </source>
</evidence>
<accession>K9YPS8</accession>
<name>K9YPS8_DACS8</name>
<dbReference type="OrthoDB" id="9802264at2"/>
<keyword evidence="2" id="KW-0813">Transport</keyword>
<comment type="similarity">
    <text evidence="1">Belongs to the ABC transporter superfamily.</text>
</comment>
<protein>
    <submittedName>
        <fullName evidence="6">ATPase component of various ABC-type transport systems with duplicated ATPase domain</fullName>
    </submittedName>
</protein>
<dbReference type="NCBIfam" id="NF007739">
    <property type="entry name" value="PRK10419.1"/>
    <property type="match status" value="3"/>
</dbReference>
<dbReference type="STRING" id="13035.Dacsa_0121"/>
<keyword evidence="7" id="KW-1185">Reference proteome</keyword>
<keyword evidence="4" id="KW-0067">ATP-binding</keyword>
<evidence type="ECO:0000256" key="2">
    <source>
        <dbReference type="ARBA" id="ARBA00022448"/>
    </source>
</evidence>
<dbReference type="FunFam" id="3.40.50.300:FF:000016">
    <property type="entry name" value="Oligopeptide ABC transporter ATP-binding component"/>
    <property type="match status" value="1"/>
</dbReference>
<feature type="domain" description="ABC transporter" evidence="5">
    <location>
        <begin position="8"/>
        <end position="290"/>
    </location>
</feature>
<dbReference type="HOGENOM" id="CLU_000604_86_3_3"/>
<dbReference type="Proteomes" id="UP000010482">
    <property type="component" value="Chromosome"/>
</dbReference>
<dbReference type="Gene3D" id="3.40.50.300">
    <property type="entry name" value="P-loop containing nucleotide triphosphate hydrolases"/>
    <property type="match status" value="2"/>
</dbReference>
<gene>
    <name evidence="6" type="ORF">Dacsa_0121</name>
</gene>
<dbReference type="NCBIfam" id="NF008453">
    <property type="entry name" value="PRK11308.1"/>
    <property type="match status" value="3"/>
</dbReference>
<evidence type="ECO:0000313" key="6">
    <source>
        <dbReference type="EMBL" id="AFZ48936.1"/>
    </source>
</evidence>
<dbReference type="Pfam" id="PF00005">
    <property type="entry name" value="ABC_tran"/>
    <property type="match status" value="2"/>
</dbReference>
<dbReference type="InterPro" id="IPR013563">
    <property type="entry name" value="Oligopep_ABC_C"/>
</dbReference>
<dbReference type="AlphaFoldDB" id="K9YPS8"/>
<evidence type="ECO:0000313" key="7">
    <source>
        <dbReference type="Proteomes" id="UP000010482"/>
    </source>
</evidence>
<dbReference type="Pfam" id="PF08352">
    <property type="entry name" value="oligo_HPY"/>
    <property type="match status" value="2"/>
</dbReference>
<evidence type="ECO:0000256" key="1">
    <source>
        <dbReference type="ARBA" id="ARBA00005417"/>
    </source>
</evidence>
<evidence type="ECO:0000256" key="4">
    <source>
        <dbReference type="ARBA" id="ARBA00022840"/>
    </source>
</evidence>
<dbReference type="PATRIC" id="fig|13035.3.peg.134"/>
<dbReference type="GO" id="GO:0016887">
    <property type="term" value="F:ATP hydrolysis activity"/>
    <property type="evidence" value="ECO:0007669"/>
    <property type="project" value="InterPro"/>
</dbReference>
<dbReference type="SUPFAM" id="SSF52540">
    <property type="entry name" value="P-loop containing nucleoside triphosphate hydrolases"/>
    <property type="match status" value="2"/>
</dbReference>
<dbReference type="InterPro" id="IPR017871">
    <property type="entry name" value="ABC_transporter-like_CS"/>
</dbReference>
<dbReference type="SMART" id="SM00382">
    <property type="entry name" value="AAA"/>
    <property type="match status" value="2"/>
</dbReference>
<organism evidence="6 7">
    <name type="scientific">Dactylococcopsis salina (strain PCC 8305)</name>
    <name type="common">Myxobactron salinum</name>
    <dbReference type="NCBI Taxonomy" id="13035"/>
    <lineage>
        <taxon>Bacteria</taxon>
        <taxon>Bacillati</taxon>
        <taxon>Cyanobacteriota</taxon>
        <taxon>Cyanophyceae</taxon>
        <taxon>Nodosilineales</taxon>
        <taxon>Cymatolegaceae</taxon>
        <taxon>Dactylococcopsis</taxon>
    </lineage>
</organism>
<dbReference type="KEGG" id="dsl:Dacsa_0121"/>
<dbReference type="PANTHER" id="PTHR43776">
    <property type="entry name" value="TRANSPORT ATP-BINDING PROTEIN"/>
    <property type="match status" value="1"/>
</dbReference>
<evidence type="ECO:0000259" key="5">
    <source>
        <dbReference type="PROSITE" id="PS50893"/>
    </source>
</evidence>
<dbReference type="GO" id="GO:0005524">
    <property type="term" value="F:ATP binding"/>
    <property type="evidence" value="ECO:0007669"/>
    <property type="project" value="UniProtKB-KW"/>
</dbReference>
<dbReference type="PANTHER" id="PTHR43776:SF7">
    <property type="entry name" value="D,D-DIPEPTIDE TRANSPORT ATP-BINDING PROTEIN DDPF-RELATED"/>
    <property type="match status" value="1"/>
</dbReference>
<dbReference type="CDD" id="cd03257">
    <property type="entry name" value="ABC_NikE_OppD_transporters"/>
    <property type="match status" value="2"/>
</dbReference>
<dbReference type="InterPro" id="IPR003593">
    <property type="entry name" value="AAA+_ATPase"/>
</dbReference>
<feature type="domain" description="ABC transporter" evidence="5">
    <location>
        <begin position="355"/>
        <end position="596"/>
    </location>
</feature>
<dbReference type="RefSeq" id="WP_015227949.1">
    <property type="nucleotide sequence ID" value="NC_019780.1"/>
</dbReference>
<dbReference type="InterPro" id="IPR003439">
    <property type="entry name" value="ABC_transporter-like_ATP-bd"/>
</dbReference>
<sequence>MKDGVVKVRNLKVEFFPEDQHLIAVKGIDFQIPQGKTLGLVGESGSGKSVTALALMGLIAPPGKITSGEIYFQASPDASPIDLLNLSEAERRQYRGGKIAMIFQEPMSSLNPVYNIGFQITEAIRQHQTVSPSEARRQAIARLQEVKLLPSDERLREDCLLENHRLSEAEVNHQINEQKRAFLERYPHQLSGGQLQRVMIAIAIACNPVLLIADEPTTALDVTVQKTILDLLRELCAARGMSMLFITHDLGVVAETADQVAVMYQGEIVETGDIRSIVTTPQHPYTKGLLACRPRLDQTLTYLPTVSDFLTAEGQVKVNHPTPQSTDSVTKVEPEEDSSVASAPLLTVQNLQVGFPLRGIFGQAKRYFMAVNGVSFTVYRGETLGLVGESGCGKSTLARTILRLISPRQGQIFFNGENITHWQGKQLRRLRRQMQIVFQNPYNSLNPRLTIGKTILEPLTIHKRYKTTRQRKERVVYLLERVGLSAKDINRYPHEFSGGQRQRICIARALALNPQFILCDESVSALDVSVQAQVLNLLKELQKEFGLTYIFISHDLSVVKFISDRVMVMNQGKIEEIDSAESIYQTPKTAYTRQLIDAIPTIEKQFSLR</sequence>
<dbReference type="EMBL" id="CP003944">
    <property type="protein sequence ID" value="AFZ48936.1"/>
    <property type="molecule type" value="Genomic_DNA"/>
</dbReference>
<reference evidence="6" key="1">
    <citation type="submission" date="2012-04" db="EMBL/GenBank/DDBJ databases">
        <title>Finished genome of Dactylococcopsis salina PCC 8305.</title>
        <authorList>
            <consortium name="US DOE Joint Genome Institute"/>
            <person name="Gugger M."/>
            <person name="Coursin T."/>
            <person name="Rippka R."/>
            <person name="Tandeau De Marsac N."/>
            <person name="Huntemann M."/>
            <person name="Wei C.-L."/>
            <person name="Han J."/>
            <person name="Detter J.C."/>
            <person name="Han C."/>
            <person name="Tapia R."/>
            <person name="Daligault H."/>
            <person name="Chen A."/>
            <person name="Krypides N."/>
            <person name="Mavromatis K."/>
            <person name="Markowitz V."/>
            <person name="Szeto E."/>
            <person name="Ivanova N."/>
            <person name="Ovchinnikova G."/>
            <person name="Pagani I."/>
            <person name="Pati A."/>
            <person name="Goodwin L."/>
            <person name="Peters L."/>
            <person name="Pitluck S."/>
            <person name="Woyke T."/>
            <person name="Kerfeld C."/>
        </authorList>
    </citation>
    <scope>NUCLEOTIDE SEQUENCE [LARGE SCALE GENOMIC DNA]</scope>
    <source>
        <strain evidence="6">PCC 8305</strain>
    </source>
</reference>
<proteinExistence type="inferred from homology"/>
<dbReference type="InterPro" id="IPR027417">
    <property type="entry name" value="P-loop_NTPase"/>
</dbReference>
<dbReference type="PROSITE" id="PS00211">
    <property type="entry name" value="ABC_TRANSPORTER_1"/>
    <property type="match status" value="2"/>
</dbReference>
<dbReference type="InterPro" id="IPR050319">
    <property type="entry name" value="ABC_transp_ATP-bind"/>
</dbReference>
<dbReference type="PROSITE" id="PS50893">
    <property type="entry name" value="ABC_TRANSPORTER_2"/>
    <property type="match status" value="2"/>
</dbReference>
<dbReference type="GO" id="GO:0015833">
    <property type="term" value="P:peptide transport"/>
    <property type="evidence" value="ECO:0007669"/>
    <property type="project" value="InterPro"/>
</dbReference>